<dbReference type="PANTHER" id="PTHR46279">
    <property type="entry name" value="RING/U-BOX SUPERFAMILY PROTEIN"/>
    <property type="match status" value="1"/>
</dbReference>
<comment type="catalytic activity">
    <reaction evidence="1">
        <text>S-ubiquitinyl-[E2 ubiquitin-conjugating enzyme]-L-cysteine + [acceptor protein]-L-lysine = [E2 ubiquitin-conjugating enzyme]-L-cysteine + N(6)-ubiquitinyl-[acceptor protein]-L-lysine.</text>
        <dbReference type="EC" id="2.3.2.27"/>
    </reaction>
</comment>
<dbReference type="InterPro" id="IPR013083">
    <property type="entry name" value="Znf_RING/FYVE/PHD"/>
</dbReference>
<evidence type="ECO:0000256" key="11">
    <source>
        <dbReference type="ARBA" id="ARBA00022989"/>
    </source>
</evidence>
<comment type="subcellular location">
    <subcellularLocation>
        <location evidence="2">Membrane</location>
        <topology evidence="2">Single-pass membrane protein</topology>
    </subcellularLocation>
</comment>
<keyword evidence="5 18" id="KW-0812">Transmembrane</keyword>
<keyword evidence="11 18" id="KW-1133">Transmembrane helix</keyword>
<dbReference type="SUPFAM" id="SSF57850">
    <property type="entry name" value="RING/U-box"/>
    <property type="match status" value="1"/>
</dbReference>
<accession>A0AAD2AIS6</accession>
<dbReference type="Gene3D" id="3.30.40.10">
    <property type="entry name" value="Zinc/RING finger domain, C3HC4 (zinc finger)"/>
    <property type="match status" value="1"/>
</dbReference>
<dbReference type="PANTHER" id="PTHR46279:SF2">
    <property type="entry name" value="RING-H2 FINGER PROTEIN ATL21A-RELATED"/>
    <property type="match status" value="1"/>
</dbReference>
<evidence type="ECO:0000256" key="8">
    <source>
        <dbReference type="ARBA" id="ARBA00022771"/>
    </source>
</evidence>
<evidence type="ECO:0000256" key="13">
    <source>
        <dbReference type="ARBA" id="ARBA00023180"/>
    </source>
</evidence>
<dbReference type="InterPro" id="IPR032872">
    <property type="entry name" value="WAK_assoc_C"/>
</dbReference>
<sequence length="372" mass="41480">MGILKLIFSVFLQFLVINARNQCQTHFCGSNSFGVRFPFQLQGKRLQNCSYPGFVLDCSYRRNKAVLNIPYSGDFLVRDIDYLKQEIQLYDANDCLPRRLMDLNLSSSPFMADYYRNYTFLSCPSDYTRSQITTINCLSNSTISVLATSSMNLAKAMNMCSIIVTLPIPVSLAFQNQGFSSDLNGDLKLTWNVPDCIDCEVKRGICGFENSSSRKKEIQCFWDPGTVNSRSLQIFKIIALSIVIPAITCSFLISCFMCLMNRRRRADAAARNAAIAIATATVTPQSAAVVAGLDDSTIESYTKVVIGESRRLPGHNGVTCPICLVDYNPKDTLRCIPQCEHCFHSECIDEWLRMNGTCPVCRSSPSPAHPTT</sequence>
<keyword evidence="6" id="KW-0479">Metal-binding</keyword>
<gene>
    <name evidence="21" type="ORF">FPE_LOCUS33377</name>
</gene>
<keyword evidence="22" id="KW-1185">Reference proteome</keyword>
<evidence type="ECO:0000256" key="3">
    <source>
        <dbReference type="ARBA" id="ARBA00004906"/>
    </source>
</evidence>
<evidence type="ECO:0000256" key="1">
    <source>
        <dbReference type="ARBA" id="ARBA00000900"/>
    </source>
</evidence>
<name>A0AAD2AIS6_9LAMI</name>
<evidence type="ECO:0000256" key="17">
    <source>
        <dbReference type="PROSITE-ProRule" id="PRU00175"/>
    </source>
</evidence>
<dbReference type="Pfam" id="PF14380">
    <property type="entry name" value="WAK_assoc"/>
    <property type="match status" value="1"/>
</dbReference>
<dbReference type="CDD" id="cd16461">
    <property type="entry name" value="RING-H2_EL5-like"/>
    <property type="match status" value="1"/>
</dbReference>
<evidence type="ECO:0000256" key="5">
    <source>
        <dbReference type="ARBA" id="ARBA00022692"/>
    </source>
</evidence>
<evidence type="ECO:0000256" key="10">
    <source>
        <dbReference type="ARBA" id="ARBA00022833"/>
    </source>
</evidence>
<feature type="signal peptide" evidence="19">
    <location>
        <begin position="1"/>
        <end position="19"/>
    </location>
</feature>
<evidence type="ECO:0000259" key="20">
    <source>
        <dbReference type="PROSITE" id="PS50089"/>
    </source>
</evidence>
<comment type="pathway">
    <text evidence="3">Protein modification; protein ubiquitination.</text>
</comment>
<evidence type="ECO:0000313" key="21">
    <source>
        <dbReference type="EMBL" id="CAI9785947.1"/>
    </source>
</evidence>
<dbReference type="InterPro" id="IPR001841">
    <property type="entry name" value="Znf_RING"/>
</dbReference>
<keyword evidence="8 17" id="KW-0863">Zinc-finger</keyword>
<dbReference type="Proteomes" id="UP000834106">
    <property type="component" value="Chromosome 22"/>
</dbReference>
<evidence type="ECO:0000256" key="15">
    <source>
        <dbReference type="ARBA" id="ARBA00047899"/>
    </source>
</evidence>
<dbReference type="Pfam" id="PF13639">
    <property type="entry name" value="zf-RING_2"/>
    <property type="match status" value="1"/>
</dbReference>
<evidence type="ECO:0000313" key="22">
    <source>
        <dbReference type="Proteomes" id="UP000834106"/>
    </source>
</evidence>
<keyword evidence="9" id="KW-0833">Ubl conjugation pathway</keyword>
<evidence type="ECO:0000256" key="2">
    <source>
        <dbReference type="ARBA" id="ARBA00004167"/>
    </source>
</evidence>
<evidence type="ECO:0000256" key="9">
    <source>
        <dbReference type="ARBA" id="ARBA00022786"/>
    </source>
</evidence>
<evidence type="ECO:0000256" key="12">
    <source>
        <dbReference type="ARBA" id="ARBA00023136"/>
    </source>
</evidence>
<comment type="similarity">
    <text evidence="14">Belongs to the RING-type zinc finger family. ATL subfamily.</text>
</comment>
<evidence type="ECO:0000256" key="7">
    <source>
        <dbReference type="ARBA" id="ARBA00022729"/>
    </source>
</evidence>
<keyword evidence="10" id="KW-0862">Zinc</keyword>
<protein>
    <recommendedName>
        <fullName evidence="20">RING-type domain-containing protein</fullName>
    </recommendedName>
</protein>
<feature type="chain" id="PRO_5041909824" description="RING-type domain-containing protein" evidence="19">
    <location>
        <begin position="20"/>
        <end position="372"/>
    </location>
</feature>
<comment type="catalytic activity">
    <reaction evidence="16">
        <text>L-seryl-[protein] + ATP = O-phospho-L-seryl-[protein] + ADP + H(+)</text>
        <dbReference type="Rhea" id="RHEA:17989"/>
        <dbReference type="Rhea" id="RHEA-COMP:9863"/>
        <dbReference type="Rhea" id="RHEA-COMP:11604"/>
        <dbReference type="ChEBI" id="CHEBI:15378"/>
        <dbReference type="ChEBI" id="CHEBI:29999"/>
        <dbReference type="ChEBI" id="CHEBI:30616"/>
        <dbReference type="ChEBI" id="CHEBI:83421"/>
        <dbReference type="ChEBI" id="CHEBI:456216"/>
        <dbReference type="EC" id="2.7.11.1"/>
    </reaction>
</comment>
<feature type="transmembrane region" description="Helical" evidence="18">
    <location>
        <begin position="237"/>
        <end position="259"/>
    </location>
</feature>
<comment type="catalytic activity">
    <reaction evidence="15">
        <text>L-threonyl-[protein] + ATP = O-phospho-L-threonyl-[protein] + ADP + H(+)</text>
        <dbReference type="Rhea" id="RHEA:46608"/>
        <dbReference type="Rhea" id="RHEA-COMP:11060"/>
        <dbReference type="Rhea" id="RHEA-COMP:11605"/>
        <dbReference type="ChEBI" id="CHEBI:15378"/>
        <dbReference type="ChEBI" id="CHEBI:30013"/>
        <dbReference type="ChEBI" id="CHEBI:30616"/>
        <dbReference type="ChEBI" id="CHEBI:61977"/>
        <dbReference type="ChEBI" id="CHEBI:456216"/>
        <dbReference type="EC" id="2.7.11.1"/>
    </reaction>
</comment>
<organism evidence="21 22">
    <name type="scientific">Fraxinus pennsylvanica</name>
    <dbReference type="NCBI Taxonomy" id="56036"/>
    <lineage>
        <taxon>Eukaryota</taxon>
        <taxon>Viridiplantae</taxon>
        <taxon>Streptophyta</taxon>
        <taxon>Embryophyta</taxon>
        <taxon>Tracheophyta</taxon>
        <taxon>Spermatophyta</taxon>
        <taxon>Magnoliopsida</taxon>
        <taxon>eudicotyledons</taxon>
        <taxon>Gunneridae</taxon>
        <taxon>Pentapetalae</taxon>
        <taxon>asterids</taxon>
        <taxon>lamiids</taxon>
        <taxon>Lamiales</taxon>
        <taxon>Oleaceae</taxon>
        <taxon>Oleeae</taxon>
        <taxon>Fraxinus</taxon>
    </lineage>
</organism>
<keyword evidence="12 18" id="KW-0472">Membrane</keyword>
<dbReference type="GO" id="GO:0004674">
    <property type="term" value="F:protein serine/threonine kinase activity"/>
    <property type="evidence" value="ECO:0007669"/>
    <property type="project" value="UniProtKB-EC"/>
</dbReference>
<dbReference type="GO" id="GO:0061630">
    <property type="term" value="F:ubiquitin protein ligase activity"/>
    <property type="evidence" value="ECO:0007669"/>
    <property type="project" value="UniProtKB-EC"/>
</dbReference>
<dbReference type="GO" id="GO:0008270">
    <property type="term" value="F:zinc ion binding"/>
    <property type="evidence" value="ECO:0007669"/>
    <property type="project" value="UniProtKB-KW"/>
</dbReference>
<dbReference type="InterPro" id="IPR046948">
    <property type="entry name" value="ATL20-22-like"/>
</dbReference>
<evidence type="ECO:0000256" key="6">
    <source>
        <dbReference type="ARBA" id="ARBA00022723"/>
    </source>
</evidence>
<proteinExistence type="inferred from homology"/>
<dbReference type="PROSITE" id="PS50089">
    <property type="entry name" value="ZF_RING_2"/>
    <property type="match status" value="1"/>
</dbReference>
<dbReference type="InterPro" id="IPR025287">
    <property type="entry name" value="WAK_GUB"/>
</dbReference>
<keyword evidence="7 19" id="KW-0732">Signal</keyword>
<keyword evidence="4" id="KW-0808">Transferase</keyword>
<dbReference type="GO" id="GO:0016020">
    <property type="term" value="C:membrane"/>
    <property type="evidence" value="ECO:0007669"/>
    <property type="project" value="UniProtKB-SubCell"/>
</dbReference>
<dbReference type="GO" id="GO:0030247">
    <property type="term" value="F:polysaccharide binding"/>
    <property type="evidence" value="ECO:0007669"/>
    <property type="project" value="InterPro"/>
</dbReference>
<dbReference type="SMART" id="SM00184">
    <property type="entry name" value="RING"/>
    <property type="match status" value="1"/>
</dbReference>
<evidence type="ECO:0000256" key="19">
    <source>
        <dbReference type="SAM" id="SignalP"/>
    </source>
</evidence>
<dbReference type="AlphaFoldDB" id="A0AAD2AIS6"/>
<evidence type="ECO:0000256" key="18">
    <source>
        <dbReference type="SAM" id="Phobius"/>
    </source>
</evidence>
<evidence type="ECO:0000256" key="4">
    <source>
        <dbReference type="ARBA" id="ARBA00022679"/>
    </source>
</evidence>
<dbReference type="Pfam" id="PF13947">
    <property type="entry name" value="GUB_WAK_bind"/>
    <property type="match status" value="1"/>
</dbReference>
<dbReference type="EMBL" id="OU503057">
    <property type="protein sequence ID" value="CAI9785947.1"/>
    <property type="molecule type" value="Genomic_DNA"/>
</dbReference>
<evidence type="ECO:0000256" key="16">
    <source>
        <dbReference type="ARBA" id="ARBA00048679"/>
    </source>
</evidence>
<feature type="domain" description="RING-type" evidence="20">
    <location>
        <begin position="320"/>
        <end position="362"/>
    </location>
</feature>
<keyword evidence="13" id="KW-0325">Glycoprotein</keyword>
<evidence type="ECO:0000256" key="14">
    <source>
        <dbReference type="ARBA" id="ARBA00024209"/>
    </source>
</evidence>
<reference evidence="21" key="1">
    <citation type="submission" date="2023-05" db="EMBL/GenBank/DDBJ databases">
        <authorList>
            <person name="Huff M."/>
        </authorList>
    </citation>
    <scope>NUCLEOTIDE SEQUENCE</scope>
</reference>